<dbReference type="PANTHER" id="PTHR43180">
    <property type="entry name" value="3-OXOACYL-(ACYL-CARRIER-PROTEIN) REDUCTASE (AFU_ORTHOLOGUE AFUA_6G11210)"/>
    <property type="match status" value="1"/>
</dbReference>
<evidence type="ECO:0000256" key="3">
    <source>
        <dbReference type="ARBA" id="ARBA00023002"/>
    </source>
</evidence>
<reference evidence="5" key="1">
    <citation type="journal article" date="2021" name="Nat. Commun.">
        <title>Genetic determinants of endophytism in the Arabidopsis root mycobiome.</title>
        <authorList>
            <person name="Mesny F."/>
            <person name="Miyauchi S."/>
            <person name="Thiergart T."/>
            <person name="Pickel B."/>
            <person name="Atanasova L."/>
            <person name="Karlsson M."/>
            <person name="Huettel B."/>
            <person name="Barry K.W."/>
            <person name="Haridas S."/>
            <person name="Chen C."/>
            <person name="Bauer D."/>
            <person name="Andreopoulos W."/>
            <person name="Pangilinan J."/>
            <person name="LaButti K."/>
            <person name="Riley R."/>
            <person name="Lipzen A."/>
            <person name="Clum A."/>
            <person name="Drula E."/>
            <person name="Henrissat B."/>
            <person name="Kohler A."/>
            <person name="Grigoriev I.V."/>
            <person name="Martin F.M."/>
            <person name="Hacquard S."/>
        </authorList>
    </citation>
    <scope>NUCLEOTIDE SEQUENCE</scope>
    <source>
        <strain evidence="5">MPI-SDFR-AT-0068</strain>
    </source>
</reference>
<evidence type="ECO:0000256" key="2">
    <source>
        <dbReference type="ARBA" id="ARBA00022857"/>
    </source>
</evidence>
<dbReference type="PRINTS" id="PR00080">
    <property type="entry name" value="SDRFAMILY"/>
</dbReference>
<comment type="caution">
    <text evidence="5">The sequence shown here is derived from an EMBL/GenBank/DDBJ whole genome shotgun (WGS) entry which is preliminary data.</text>
</comment>
<dbReference type="EMBL" id="JAGPXF010000003">
    <property type="protein sequence ID" value="KAH7252842.1"/>
    <property type="molecule type" value="Genomic_DNA"/>
</dbReference>
<gene>
    <name evidence="5" type="ORF">BKA59DRAFT_544415</name>
</gene>
<protein>
    <recommendedName>
        <fullName evidence="7">3-hydroxyacyl-CoA dehydrogenase</fullName>
    </recommendedName>
</protein>
<dbReference type="PANTHER" id="PTHR43180:SF33">
    <property type="entry name" value="15-HYDROXYPROSTAGLANDIN DEHYDROGENASE [NAD(+)]-LIKE"/>
    <property type="match status" value="1"/>
</dbReference>
<evidence type="ECO:0000256" key="4">
    <source>
        <dbReference type="RuleBase" id="RU000363"/>
    </source>
</evidence>
<comment type="similarity">
    <text evidence="1 4">Belongs to the short-chain dehydrogenases/reductases (SDR) family.</text>
</comment>
<evidence type="ECO:0008006" key="7">
    <source>
        <dbReference type="Google" id="ProtNLM"/>
    </source>
</evidence>
<proteinExistence type="inferred from homology"/>
<dbReference type="Gene3D" id="3.40.50.720">
    <property type="entry name" value="NAD(P)-binding Rossmann-like Domain"/>
    <property type="match status" value="1"/>
</dbReference>
<organism evidence="5 6">
    <name type="scientific">Fusarium tricinctum</name>
    <dbReference type="NCBI Taxonomy" id="61284"/>
    <lineage>
        <taxon>Eukaryota</taxon>
        <taxon>Fungi</taxon>
        <taxon>Dikarya</taxon>
        <taxon>Ascomycota</taxon>
        <taxon>Pezizomycotina</taxon>
        <taxon>Sordariomycetes</taxon>
        <taxon>Hypocreomycetidae</taxon>
        <taxon>Hypocreales</taxon>
        <taxon>Nectriaceae</taxon>
        <taxon>Fusarium</taxon>
        <taxon>Fusarium tricinctum species complex</taxon>
    </lineage>
</organism>
<dbReference type="InterPro" id="IPR002347">
    <property type="entry name" value="SDR_fam"/>
</dbReference>
<keyword evidence="3" id="KW-0560">Oxidoreductase</keyword>
<dbReference type="Proteomes" id="UP000813427">
    <property type="component" value="Unassembled WGS sequence"/>
</dbReference>
<keyword evidence="6" id="KW-1185">Reference proteome</keyword>
<accession>A0A8K0WER2</accession>
<evidence type="ECO:0000313" key="5">
    <source>
        <dbReference type="EMBL" id="KAH7252842.1"/>
    </source>
</evidence>
<dbReference type="AlphaFoldDB" id="A0A8K0WER2"/>
<name>A0A8K0WER2_9HYPO</name>
<dbReference type="InterPro" id="IPR036291">
    <property type="entry name" value="NAD(P)-bd_dom_sf"/>
</dbReference>
<dbReference type="OrthoDB" id="5371740at2759"/>
<keyword evidence="2" id="KW-0521">NADP</keyword>
<evidence type="ECO:0000313" key="6">
    <source>
        <dbReference type="Proteomes" id="UP000813427"/>
    </source>
</evidence>
<dbReference type="Pfam" id="PF00106">
    <property type="entry name" value="adh_short"/>
    <property type="match status" value="1"/>
</dbReference>
<dbReference type="PRINTS" id="PR00081">
    <property type="entry name" value="GDHRDH"/>
</dbReference>
<dbReference type="GO" id="GO:0016491">
    <property type="term" value="F:oxidoreductase activity"/>
    <property type="evidence" value="ECO:0007669"/>
    <property type="project" value="UniProtKB-KW"/>
</dbReference>
<dbReference type="SUPFAM" id="SSF51735">
    <property type="entry name" value="NAD(P)-binding Rossmann-fold domains"/>
    <property type="match status" value="1"/>
</dbReference>
<sequence length="289" mass="32102">MTEYILRDDELRDLHGKVIVVTGGATGIGRAIVDLAHHHGAKVAVCDVNEEAGRLVEQELESDIFFKKCDVSIWAEVVDFFQQTYQKLGPIDAVISNAGINKVETLIDEPVETNRAEVLELQEPDVSVLKVNTIGTWYVSKCAIHFFRKHPETKSQLVLFGSVASFFDTPPLYTYCASKAAVLGLLRGLRTQTVKCSISVNMIAPWMTLTDMITDHVKKVWGDLPANSPLDVAKASLLPVVRPDVNGKAFLINGGNITEVEDKLDETQGVWLGQELDRQMREGQRRLIE</sequence>
<dbReference type="PROSITE" id="PS00061">
    <property type="entry name" value="ADH_SHORT"/>
    <property type="match status" value="1"/>
</dbReference>
<dbReference type="InterPro" id="IPR020904">
    <property type="entry name" value="Sc_DH/Rdtase_CS"/>
</dbReference>
<evidence type="ECO:0000256" key="1">
    <source>
        <dbReference type="ARBA" id="ARBA00006484"/>
    </source>
</evidence>